<feature type="compositionally biased region" description="Basic and acidic residues" evidence="1">
    <location>
        <begin position="326"/>
        <end position="375"/>
    </location>
</feature>
<feature type="compositionally biased region" description="Basic and acidic residues" evidence="1">
    <location>
        <begin position="385"/>
        <end position="411"/>
    </location>
</feature>
<organism evidence="3 4">
    <name type="scientific">Vespula germanica</name>
    <name type="common">German yellow jacket</name>
    <name type="synonym">Paravespula germanica</name>
    <dbReference type="NCBI Taxonomy" id="30212"/>
    <lineage>
        <taxon>Eukaryota</taxon>
        <taxon>Metazoa</taxon>
        <taxon>Ecdysozoa</taxon>
        <taxon>Arthropoda</taxon>
        <taxon>Hexapoda</taxon>
        <taxon>Insecta</taxon>
        <taxon>Pterygota</taxon>
        <taxon>Neoptera</taxon>
        <taxon>Endopterygota</taxon>
        <taxon>Hymenoptera</taxon>
        <taxon>Apocrita</taxon>
        <taxon>Aculeata</taxon>
        <taxon>Vespoidea</taxon>
        <taxon>Vespidae</taxon>
        <taxon>Vespinae</taxon>
        <taxon>Vespula</taxon>
    </lineage>
</organism>
<feature type="region of interest" description="Disordered" evidence="1">
    <location>
        <begin position="85"/>
        <end position="140"/>
    </location>
</feature>
<accession>A0A834JNU9</accession>
<feature type="region of interest" description="Disordered" evidence="1">
    <location>
        <begin position="548"/>
        <end position="607"/>
    </location>
</feature>
<feature type="compositionally biased region" description="Basic and acidic residues" evidence="1">
    <location>
        <begin position="516"/>
        <end position="532"/>
    </location>
</feature>
<feature type="compositionally biased region" description="Low complexity" evidence="1">
    <location>
        <begin position="173"/>
        <end position="197"/>
    </location>
</feature>
<feature type="compositionally biased region" description="Basic and acidic residues" evidence="1">
    <location>
        <begin position="559"/>
        <end position="575"/>
    </location>
</feature>
<feature type="region of interest" description="Disordered" evidence="1">
    <location>
        <begin position="171"/>
        <end position="197"/>
    </location>
</feature>
<feature type="compositionally biased region" description="Basic and acidic residues" evidence="1">
    <location>
        <begin position="421"/>
        <end position="435"/>
    </location>
</feature>
<feature type="region of interest" description="Disordered" evidence="1">
    <location>
        <begin position="511"/>
        <end position="532"/>
    </location>
</feature>
<dbReference type="AlphaFoldDB" id="A0A834JNU9"/>
<name>A0A834JNU9_VESGE</name>
<dbReference type="EMBL" id="JACSDZ010000012">
    <property type="protein sequence ID" value="KAF7390194.1"/>
    <property type="molecule type" value="Genomic_DNA"/>
</dbReference>
<evidence type="ECO:0000256" key="1">
    <source>
        <dbReference type="SAM" id="MobiDB-lite"/>
    </source>
</evidence>
<feature type="region of interest" description="Disordered" evidence="1">
    <location>
        <begin position="658"/>
        <end position="690"/>
    </location>
</feature>
<evidence type="ECO:0000313" key="3">
    <source>
        <dbReference type="EMBL" id="KAF7390194.1"/>
    </source>
</evidence>
<gene>
    <name evidence="3" type="ORF">HZH68_012051</name>
</gene>
<feature type="compositionally biased region" description="Polar residues" evidence="1">
    <location>
        <begin position="577"/>
        <end position="591"/>
    </location>
</feature>
<feature type="region of interest" description="Disordered" evidence="1">
    <location>
        <begin position="326"/>
        <end position="470"/>
    </location>
</feature>
<dbReference type="Proteomes" id="UP000617340">
    <property type="component" value="Unassembled WGS sequence"/>
</dbReference>
<proteinExistence type="predicted"/>
<comment type="caution">
    <text evidence="3">The sequence shown here is derived from an EMBL/GenBank/DDBJ whole genome shotgun (WGS) entry which is preliminary data.</text>
</comment>
<evidence type="ECO:0000313" key="4">
    <source>
        <dbReference type="Proteomes" id="UP000617340"/>
    </source>
</evidence>
<feature type="chain" id="PRO_5032427177" description="RNA helicase" evidence="2">
    <location>
        <begin position="24"/>
        <end position="798"/>
    </location>
</feature>
<keyword evidence="2" id="KW-0732">Signal</keyword>
<feature type="signal peptide" evidence="2">
    <location>
        <begin position="1"/>
        <end position="23"/>
    </location>
</feature>
<reference evidence="3" key="1">
    <citation type="journal article" date="2020" name="G3 (Bethesda)">
        <title>High-Quality Assemblies for Three Invasive Social Wasps from the &lt;i&gt;Vespula&lt;/i&gt; Genus.</title>
        <authorList>
            <person name="Harrop T.W.R."/>
            <person name="Guhlin J."/>
            <person name="McLaughlin G.M."/>
            <person name="Permina E."/>
            <person name="Stockwell P."/>
            <person name="Gilligan J."/>
            <person name="Le Lec M.F."/>
            <person name="Gruber M.A.M."/>
            <person name="Quinn O."/>
            <person name="Lovegrove M."/>
            <person name="Duncan E.J."/>
            <person name="Remnant E.J."/>
            <person name="Van Eeckhoven J."/>
            <person name="Graham B."/>
            <person name="Knapp R.A."/>
            <person name="Langford K.W."/>
            <person name="Kronenberg Z."/>
            <person name="Press M.O."/>
            <person name="Eacker S.M."/>
            <person name="Wilson-Rankin E.E."/>
            <person name="Purcell J."/>
            <person name="Lester P.J."/>
            <person name="Dearden P.K."/>
        </authorList>
    </citation>
    <scope>NUCLEOTIDE SEQUENCE</scope>
    <source>
        <strain evidence="3">Linc-1</strain>
    </source>
</reference>
<feature type="compositionally biased region" description="Polar residues" evidence="1">
    <location>
        <begin position="90"/>
        <end position="135"/>
    </location>
</feature>
<protein>
    <recommendedName>
        <fullName evidence="5">RNA helicase</fullName>
    </recommendedName>
</protein>
<evidence type="ECO:0008006" key="5">
    <source>
        <dbReference type="Google" id="ProtNLM"/>
    </source>
</evidence>
<sequence>MKLNGSLCILYLFYFINTNGVGCKSHSFPNSTNVEKISFPRSIEDNKENLNIVEKYRDKRALGLILSGLAQIFGYTPTPIQLASLPNPVGSDNNPGASGNNQSSFMPPMQPSNSPNQASTASPTQTMPISTTTARPRQRETIRFTGVVNFGNRSDVVGHLQQYERIFHGTQATTPASSSSSSSSSSPPSMPVLLSTTPSSFSTMSSFDIKESLKYRPPLLSPYLVKIPLPIAPNLPPPISPTTKINFSIKNTNMPRRKEQEIVYRKNENIENYTVENKEIRNEKDVGIPESKLQHNVYVSEPYWKKLHEERITQLERKQQECAEKLKEREKERNHSYREEDHSGQTEGSRDRENDSDDREREYSGNIKEDTHGNNEDEGNDEESENSRERYEEHPGYPREGPTNEKQKNTEDYDDYDEDDSSRNDERQEDLKEPITKVYDNNYTNVKYDKPLPISDYYEKERPPQQLRDSYGEILDNRALVDERIANYYDYVNNQQTNPQDPPNISDYIEESEEKYEERPESKIHEQNNEDPYKKLREEYAIIPLENKYEEYNLENTDQSEKDDRNESDNPKDENDPTSNKNDPIQNSESTKFVDKTKRVNSNELKSKKVSNIRNNVIPIKNKSFNEFAIVKHSPYILPIRYVYGPEELEEAKARRFHTEKVKKEEDHSRSITDARSTTDEKKSQKQKLKAEDLTPKIGLPERLTEKKLHEGESKELQIWPAPFDFVFDSTEQTNVRVPVNTNENSKENIHRPTNIIPTRTMIYERNPSTLRYLAPFVPMHYATYQQPTLYLNKRLIS</sequence>
<keyword evidence="4" id="KW-1185">Reference proteome</keyword>
<evidence type="ECO:0000256" key="2">
    <source>
        <dbReference type="SAM" id="SignalP"/>
    </source>
</evidence>